<reference evidence="1" key="1">
    <citation type="thesis" date="2020" institute="ProQuest LLC" country="789 East Eisenhower Parkway, Ann Arbor, MI, USA">
        <title>Comparative Genomics and Chromosome Evolution.</title>
        <authorList>
            <person name="Mudd A.B."/>
        </authorList>
    </citation>
    <scope>NUCLEOTIDE SEQUENCE</scope>
    <source>
        <strain evidence="1">1538</strain>
        <tissue evidence="1">Blood</tissue>
    </source>
</reference>
<gene>
    <name evidence="1" type="ORF">GDO54_016817</name>
</gene>
<sequence length="146" mass="16296">MCFVPILSQIDMFHHLDSSDCSRMCTSIWELHTCLIAKKHCCTKTTLNRPPKNYCPVLAQMWQIWSHSLENFLEAHSSAPLIGLAGSKNSVSPAEFSLAVRCESEFNKFARSSLATNTKISPVLSMDLFFLSTTLNNSSITTPHSL</sequence>
<evidence type="ECO:0000313" key="2">
    <source>
        <dbReference type="Proteomes" id="UP001181693"/>
    </source>
</evidence>
<evidence type="ECO:0000313" key="1">
    <source>
        <dbReference type="EMBL" id="DBA18586.1"/>
    </source>
</evidence>
<protein>
    <submittedName>
        <fullName evidence="1">Uncharacterized protein</fullName>
    </submittedName>
</protein>
<keyword evidence="2" id="KW-1185">Reference proteome</keyword>
<accession>A0AAV2ZL02</accession>
<dbReference type="Proteomes" id="UP001181693">
    <property type="component" value="Unassembled WGS sequence"/>
</dbReference>
<organism evidence="1 2">
    <name type="scientific">Pyxicephalus adspersus</name>
    <name type="common">African bullfrog</name>
    <dbReference type="NCBI Taxonomy" id="30357"/>
    <lineage>
        <taxon>Eukaryota</taxon>
        <taxon>Metazoa</taxon>
        <taxon>Chordata</taxon>
        <taxon>Craniata</taxon>
        <taxon>Vertebrata</taxon>
        <taxon>Euteleostomi</taxon>
        <taxon>Amphibia</taxon>
        <taxon>Batrachia</taxon>
        <taxon>Anura</taxon>
        <taxon>Neobatrachia</taxon>
        <taxon>Ranoidea</taxon>
        <taxon>Pyxicephalidae</taxon>
        <taxon>Pyxicephalinae</taxon>
        <taxon>Pyxicephalus</taxon>
    </lineage>
</organism>
<comment type="caution">
    <text evidence="1">The sequence shown here is derived from an EMBL/GenBank/DDBJ whole genome shotgun (WGS) entry which is preliminary data.</text>
</comment>
<dbReference type="EMBL" id="DYDO01000009">
    <property type="protein sequence ID" value="DBA18586.1"/>
    <property type="molecule type" value="Genomic_DNA"/>
</dbReference>
<dbReference type="AlphaFoldDB" id="A0AAV2ZL02"/>
<name>A0AAV2ZL02_PYXAD</name>
<proteinExistence type="predicted"/>